<dbReference type="GO" id="GO:0000287">
    <property type="term" value="F:magnesium ion binding"/>
    <property type="evidence" value="ECO:0007669"/>
    <property type="project" value="InterPro"/>
</dbReference>
<dbReference type="PaxDb" id="121845-A0A3Q0JH07"/>
<keyword evidence="11" id="KW-1185">Reference proteome</keyword>
<dbReference type="SUPFAM" id="SSF53738">
    <property type="entry name" value="Phosphoglucomutase, first 3 domains"/>
    <property type="match status" value="3"/>
</dbReference>
<dbReference type="Proteomes" id="UP000079169">
    <property type="component" value="Unplaced"/>
</dbReference>
<gene>
    <name evidence="12" type="primary">LOC103520945</name>
</gene>
<keyword evidence="4" id="KW-0479">Metal-binding</keyword>
<accession>A0A3Q0JH07</accession>
<evidence type="ECO:0000256" key="4">
    <source>
        <dbReference type="ARBA" id="ARBA00022723"/>
    </source>
</evidence>
<dbReference type="InterPro" id="IPR005841">
    <property type="entry name" value="Alpha-D-phosphohexomutase_SF"/>
</dbReference>
<dbReference type="Pfam" id="PF02879">
    <property type="entry name" value="PGM_PMM_II"/>
    <property type="match status" value="1"/>
</dbReference>
<dbReference type="CDD" id="cd05799">
    <property type="entry name" value="PGM2"/>
    <property type="match status" value="1"/>
</dbReference>
<feature type="domain" description="Alpha-D-phosphohexomutase alpha/beta/alpha" evidence="10">
    <location>
        <begin position="415"/>
        <end position="542"/>
    </location>
</feature>
<dbReference type="Gene3D" id="3.40.120.10">
    <property type="entry name" value="Alpha-D-Glucose-1,6-Bisphosphate, subunit A, domain 3"/>
    <property type="match status" value="3"/>
</dbReference>
<evidence type="ECO:0000256" key="2">
    <source>
        <dbReference type="ARBA" id="ARBA00010231"/>
    </source>
</evidence>
<dbReference type="PANTHER" id="PTHR45745:SF1">
    <property type="entry name" value="PHOSPHOGLUCOMUTASE 2B-RELATED"/>
    <property type="match status" value="1"/>
</dbReference>
<feature type="signal peptide" evidence="7">
    <location>
        <begin position="1"/>
        <end position="18"/>
    </location>
</feature>
<dbReference type="AlphaFoldDB" id="A0A3Q0JH07"/>
<name>A0A3Q0JH07_DIACI</name>
<evidence type="ECO:0000256" key="7">
    <source>
        <dbReference type="SAM" id="SignalP"/>
    </source>
</evidence>
<dbReference type="GeneID" id="103520945"/>
<dbReference type="STRING" id="121845.A0A3Q0JH07"/>
<evidence type="ECO:0000313" key="11">
    <source>
        <dbReference type="Proteomes" id="UP000079169"/>
    </source>
</evidence>
<dbReference type="Pfam" id="PF02880">
    <property type="entry name" value="PGM_PMM_III"/>
    <property type="match status" value="1"/>
</dbReference>
<evidence type="ECO:0000259" key="10">
    <source>
        <dbReference type="Pfam" id="PF02880"/>
    </source>
</evidence>
<dbReference type="KEGG" id="dci:103520945"/>
<dbReference type="SUPFAM" id="SSF55957">
    <property type="entry name" value="Phosphoglucomutase, C-terminal domain"/>
    <property type="match status" value="1"/>
</dbReference>
<dbReference type="GO" id="GO:0005975">
    <property type="term" value="P:carbohydrate metabolic process"/>
    <property type="evidence" value="ECO:0007669"/>
    <property type="project" value="InterPro"/>
</dbReference>
<protein>
    <submittedName>
        <fullName evidence="12">Phosphoglucomutase-2-like</fullName>
    </submittedName>
</protein>
<dbReference type="Pfam" id="PF02878">
    <property type="entry name" value="PGM_PMM_I"/>
    <property type="match status" value="1"/>
</dbReference>
<reference evidence="12" key="1">
    <citation type="submission" date="2025-08" db="UniProtKB">
        <authorList>
            <consortium name="RefSeq"/>
        </authorList>
    </citation>
    <scope>IDENTIFICATION</scope>
</reference>
<dbReference type="InterPro" id="IPR005846">
    <property type="entry name" value="A-D-PHexomutase_a/b/a-III"/>
</dbReference>
<evidence type="ECO:0000256" key="5">
    <source>
        <dbReference type="ARBA" id="ARBA00022842"/>
    </source>
</evidence>
<feature type="chain" id="PRO_5018092659" evidence="7">
    <location>
        <begin position="19"/>
        <end position="685"/>
    </location>
</feature>
<evidence type="ECO:0000259" key="9">
    <source>
        <dbReference type="Pfam" id="PF02879"/>
    </source>
</evidence>
<sequence>METSVLLVVSLMLVQSQCFIVPAKPGVQKKNVKGIKRMEDKQNLGPLSDLIPFQSSDIKIPSESNALFHLVFERFPGHVWTQLFKSWGLGVTSAFFNFMYWNKNEDVVREMMKKDDAFFKNKEAMSDLFLKRLKFGTAGIRGPMGVGFSQMNDVVIIQTGQGILSCAEKHIPNFKESGIIVGYDGRHNSKRFAELTASVFLNGGVKRVFLVSRVCPTPIIAYSIRALNLALGIMITASHNPKEDNGYKLYDSKGCQIISPIDKQIQEEIMRNLEIEDHIWNIDRIRDQIQPCPLDSVLEKYGQSVLDGAYDLGLNEKSQVVITYSAMHGVGYPYVNQLFKLFKFKPLVLVDAQCSPDPEFPTVRFPNPEEPSSLDLAVKTADQHGSTVILANDPDADRLAVAEKAKDGQWKIFTGNELGALFGWWALHRLKSKQPNAPLQDYYFLASTVSSKILHTIAQAEGLKYDETLTGFKWMGTKTYDLEQEGKHVLLAFEEAIGFMDGTHVLDKDGVTAAVRMAELVAYLDSQGKDLHQLLADVYDKYGHHLTHNSYYICRNQVTIENIFHRLRHFNNEPDSYPPSLLNGKYSVTRVRDLTTGYDSGTADHKATLPTSKSSEMITFTFDNGLVATLRTSGTEPKIKYYTELVASPDLKDKNELNHTLNEMVEAIVSEFLQPEENGLTPRPI</sequence>
<evidence type="ECO:0000256" key="3">
    <source>
        <dbReference type="ARBA" id="ARBA00022553"/>
    </source>
</evidence>
<dbReference type="PRINTS" id="PR00509">
    <property type="entry name" value="PGMPMM"/>
</dbReference>
<feature type="domain" description="Alpha-D-phosphohexomutase alpha/beta/alpha" evidence="9">
    <location>
        <begin position="314"/>
        <end position="404"/>
    </location>
</feature>
<dbReference type="InterPro" id="IPR005844">
    <property type="entry name" value="A-D-PHexomutase_a/b/a-I"/>
</dbReference>
<evidence type="ECO:0000256" key="6">
    <source>
        <dbReference type="ARBA" id="ARBA00023235"/>
    </source>
</evidence>
<dbReference type="RefSeq" id="XP_026687659.1">
    <property type="nucleotide sequence ID" value="XM_026831858.1"/>
</dbReference>
<evidence type="ECO:0000256" key="1">
    <source>
        <dbReference type="ARBA" id="ARBA00001946"/>
    </source>
</evidence>
<dbReference type="InterPro" id="IPR036900">
    <property type="entry name" value="A-D-PHexomutase_C_sf"/>
</dbReference>
<evidence type="ECO:0000259" key="8">
    <source>
        <dbReference type="Pfam" id="PF02878"/>
    </source>
</evidence>
<keyword evidence="7" id="KW-0732">Signal</keyword>
<evidence type="ECO:0000313" key="12">
    <source>
        <dbReference type="RefSeq" id="XP_026687659.1"/>
    </source>
</evidence>
<dbReference type="InterPro" id="IPR016066">
    <property type="entry name" value="A-D-PHexomutase_CS"/>
</dbReference>
<dbReference type="GO" id="GO:0008973">
    <property type="term" value="F:phosphopentomutase activity"/>
    <property type="evidence" value="ECO:0007669"/>
    <property type="project" value="TreeGrafter"/>
</dbReference>
<keyword evidence="3" id="KW-0597">Phosphoprotein</keyword>
<dbReference type="PANTHER" id="PTHR45745">
    <property type="entry name" value="PHOSPHOMANNOMUTASE 45A"/>
    <property type="match status" value="1"/>
</dbReference>
<feature type="domain" description="Alpha-D-phosphohexomutase alpha/beta/alpha" evidence="8">
    <location>
        <begin position="133"/>
        <end position="272"/>
    </location>
</feature>
<comment type="similarity">
    <text evidence="2">Belongs to the phosphohexose mutase family.</text>
</comment>
<keyword evidence="6" id="KW-0413">Isomerase</keyword>
<comment type="cofactor">
    <cofactor evidence="1">
        <name>Mg(2+)</name>
        <dbReference type="ChEBI" id="CHEBI:18420"/>
    </cofactor>
</comment>
<dbReference type="InterPro" id="IPR005845">
    <property type="entry name" value="A-D-PHexomutase_a/b/a-II"/>
</dbReference>
<dbReference type="InterPro" id="IPR016055">
    <property type="entry name" value="A-D-PHexomutase_a/b/a-I/II/III"/>
</dbReference>
<organism evidence="11 12">
    <name type="scientific">Diaphorina citri</name>
    <name type="common">Asian citrus psyllid</name>
    <dbReference type="NCBI Taxonomy" id="121845"/>
    <lineage>
        <taxon>Eukaryota</taxon>
        <taxon>Metazoa</taxon>
        <taxon>Ecdysozoa</taxon>
        <taxon>Arthropoda</taxon>
        <taxon>Hexapoda</taxon>
        <taxon>Insecta</taxon>
        <taxon>Pterygota</taxon>
        <taxon>Neoptera</taxon>
        <taxon>Paraneoptera</taxon>
        <taxon>Hemiptera</taxon>
        <taxon>Sternorrhyncha</taxon>
        <taxon>Psylloidea</taxon>
        <taxon>Psyllidae</taxon>
        <taxon>Diaphorininae</taxon>
        <taxon>Diaphorina</taxon>
    </lineage>
</organism>
<proteinExistence type="inferred from homology"/>
<dbReference type="GO" id="GO:0005634">
    <property type="term" value="C:nucleus"/>
    <property type="evidence" value="ECO:0007669"/>
    <property type="project" value="TreeGrafter"/>
</dbReference>
<dbReference type="GO" id="GO:0006166">
    <property type="term" value="P:purine ribonucleoside salvage"/>
    <property type="evidence" value="ECO:0007669"/>
    <property type="project" value="TreeGrafter"/>
</dbReference>
<keyword evidence="5" id="KW-0460">Magnesium</keyword>
<dbReference type="PROSITE" id="PS00710">
    <property type="entry name" value="PGM_PMM"/>
    <property type="match status" value="1"/>
</dbReference>